<keyword evidence="8" id="KW-0407">Ion channel</keyword>
<evidence type="ECO:0008006" key="11">
    <source>
        <dbReference type="Google" id="ProtNLM"/>
    </source>
</evidence>
<evidence type="ECO:0000313" key="9">
    <source>
        <dbReference type="EMBL" id="KAG0488339.1"/>
    </source>
</evidence>
<accession>A0A835RG37</accession>
<proteinExistence type="inferred from homology"/>
<keyword evidence="5" id="KW-1133">Transmembrane helix</keyword>
<sequence length="126" mass="14289">MRLSFKSSTTVKELARTMKEMRKSSSMDDLIKDMRLAAEELQITLRTLPNWKITRKAHKTSVNTGELSNKVDLHLLEVIPLATVTSLLMEISIRIEQIASAVNDLAKEVFTAPLQAKEQQHMEDIP</sequence>
<dbReference type="Pfam" id="PF11744">
    <property type="entry name" value="ALMT"/>
    <property type="match status" value="1"/>
</dbReference>
<comment type="subcellular location">
    <subcellularLocation>
        <location evidence="1">Membrane</location>
        <topology evidence="1">Multi-pass membrane protein</topology>
    </subcellularLocation>
</comment>
<dbReference type="GO" id="GO:0016020">
    <property type="term" value="C:membrane"/>
    <property type="evidence" value="ECO:0007669"/>
    <property type="project" value="UniProtKB-SubCell"/>
</dbReference>
<dbReference type="EMBL" id="JADCNL010000003">
    <property type="protein sequence ID" value="KAG0488339.1"/>
    <property type="molecule type" value="Genomic_DNA"/>
</dbReference>
<evidence type="ECO:0000256" key="5">
    <source>
        <dbReference type="ARBA" id="ARBA00022989"/>
    </source>
</evidence>
<organism evidence="9 10">
    <name type="scientific">Vanilla planifolia</name>
    <name type="common">Vanilla</name>
    <dbReference type="NCBI Taxonomy" id="51239"/>
    <lineage>
        <taxon>Eukaryota</taxon>
        <taxon>Viridiplantae</taxon>
        <taxon>Streptophyta</taxon>
        <taxon>Embryophyta</taxon>
        <taxon>Tracheophyta</taxon>
        <taxon>Spermatophyta</taxon>
        <taxon>Magnoliopsida</taxon>
        <taxon>Liliopsida</taxon>
        <taxon>Asparagales</taxon>
        <taxon>Orchidaceae</taxon>
        <taxon>Vanilloideae</taxon>
        <taxon>Vanilleae</taxon>
        <taxon>Vanilla</taxon>
    </lineage>
</organism>
<evidence type="ECO:0000256" key="8">
    <source>
        <dbReference type="ARBA" id="ARBA00023303"/>
    </source>
</evidence>
<dbReference type="InterPro" id="IPR020966">
    <property type="entry name" value="ALMT"/>
</dbReference>
<dbReference type="PANTHER" id="PTHR31086">
    <property type="entry name" value="ALUMINUM-ACTIVATED MALATE TRANSPORTER 10"/>
    <property type="match status" value="1"/>
</dbReference>
<evidence type="ECO:0000256" key="6">
    <source>
        <dbReference type="ARBA" id="ARBA00023065"/>
    </source>
</evidence>
<dbReference type="GO" id="GO:0015743">
    <property type="term" value="P:malate transport"/>
    <property type="evidence" value="ECO:0007669"/>
    <property type="project" value="InterPro"/>
</dbReference>
<keyword evidence="6" id="KW-0406">Ion transport</keyword>
<keyword evidence="4" id="KW-0812">Transmembrane</keyword>
<evidence type="ECO:0000256" key="7">
    <source>
        <dbReference type="ARBA" id="ARBA00023136"/>
    </source>
</evidence>
<evidence type="ECO:0000256" key="2">
    <source>
        <dbReference type="ARBA" id="ARBA00007079"/>
    </source>
</evidence>
<dbReference type="Proteomes" id="UP000636800">
    <property type="component" value="Chromosome 3"/>
</dbReference>
<evidence type="ECO:0000256" key="1">
    <source>
        <dbReference type="ARBA" id="ARBA00004141"/>
    </source>
</evidence>
<dbReference type="AlphaFoldDB" id="A0A835RG37"/>
<reference evidence="9 10" key="1">
    <citation type="journal article" date="2020" name="Nat. Food">
        <title>A phased Vanilla planifolia genome enables genetic improvement of flavour and production.</title>
        <authorList>
            <person name="Hasing T."/>
            <person name="Tang H."/>
            <person name="Brym M."/>
            <person name="Khazi F."/>
            <person name="Huang T."/>
            <person name="Chambers A.H."/>
        </authorList>
    </citation>
    <scope>NUCLEOTIDE SEQUENCE [LARGE SCALE GENOMIC DNA]</scope>
    <source>
        <tissue evidence="9">Leaf</tissue>
    </source>
</reference>
<dbReference type="GO" id="GO:0034220">
    <property type="term" value="P:monoatomic ion transmembrane transport"/>
    <property type="evidence" value="ECO:0007669"/>
    <property type="project" value="UniProtKB-KW"/>
</dbReference>
<gene>
    <name evidence="9" type="ORF">HPP92_007150</name>
</gene>
<comment type="caution">
    <text evidence="9">The sequence shown here is derived from an EMBL/GenBank/DDBJ whole genome shotgun (WGS) entry which is preliminary data.</text>
</comment>
<dbReference type="OrthoDB" id="5357220at2759"/>
<comment type="similarity">
    <text evidence="2">Belongs to the aromatic acid exporter (TC 2.A.85) family.</text>
</comment>
<evidence type="ECO:0000256" key="3">
    <source>
        <dbReference type="ARBA" id="ARBA00022448"/>
    </source>
</evidence>
<keyword evidence="10" id="KW-1185">Reference proteome</keyword>
<keyword evidence="3" id="KW-0813">Transport</keyword>
<name>A0A835RG37_VANPL</name>
<evidence type="ECO:0000313" key="10">
    <source>
        <dbReference type="Proteomes" id="UP000636800"/>
    </source>
</evidence>
<protein>
    <recommendedName>
        <fullName evidence="11">Aluminum-activated malate transporter</fullName>
    </recommendedName>
</protein>
<keyword evidence="7" id="KW-0472">Membrane</keyword>
<evidence type="ECO:0000256" key="4">
    <source>
        <dbReference type="ARBA" id="ARBA00022692"/>
    </source>
</evidence>